<proteinExistence type="inferred from homology"/>
<protein>
    <recommendedName>
        <fullName evidence="6">Lipoprotein</fullName>
    </recommendedName>
</protein>
<evidence type="ECO:0000256" key="7">
    <source>
        <dbReference type="SAM" id="MobiDB-lite"/>
    </source>
</evidence>
<dbReference type="CDD" id="cd13597">
    <property type="entry name" value="PBP2_lipoprotein_Tp32"/>
    <property type="match status" value="1"/>
</dbReference>
<dbReference type="PANTHER" id="PTHR30429">
    <property type="entry name" value="D-METHIONINE-BINDING LIPOPROTEIN METQ"/>
    <property type="match status" value="1"/>
</dbReference>
<evidence type="ECO:0000256" key="2">
    <source>
        <dbReference type="ARBA" id="ARBA00022729"/>
    </source>
</evidence>
<dbReference type="PANTHER" id="PTHR30429:SF0">
    <property type="entry name" value="METHIONINE-BINDING LIPOPROTEIN METQ"/>
    <property type="match status" value="1"/>
</dbReference>
<dbReference type="Gene3D" id="3.40.190.10">
    <property type="entry name" value="Periplasmic binding protein-like II"/>
    <property type="match status" value="2"/>
</dbReference>
<evidence type="ECO:0000313" key="10">
    <source>
        <dbReference type="Proteomes" id="UP000054526"/>
    </source>
</evidence>
<evidence type="ECO:0000313" key="9">
    <source>
        <dbReference type="EMBL" id="KIL36005.1"/>
    </source>
</evidence>
<feature type="chain" id="PRO_5045203236" description="Lipoprotein" evidence="8">
    <location>
        <begin position="20"/>
        <end position="286"/>
    </location>
</feature>
<dbReference type="Proteomes" id="UP000054526">
    <property type="component" value="Unassembled WGS sequence"/>
</dbReference>
<comment type="similarity">
    <text evidence="6">Belongs to the nlpA lipoprotein family.</text>
</comment>
<feature type="compositionally biased region" description="Low complexity" evidence="7">
    <location>
        <begin position="28"/>
        <end position="46"/>
    </location>
</feature>
<keyword evidence="4" id="KW-0564">Palmitate</keyword>
<dbReference type="InterPro" id="IPR004872">
    <property type="entry name" value="Lipoprotein_NlpA"/>
</dbReference>
<evidence type="ECO:0000256" key="1">
    <source>
        <dbReference type="ARBA" id="ARBA00004635"/>
    </source>
</evidence>
<dbReference type="RefSeq" id="WP_041062983.1">
    <property type="nucleotide sequence ID" value="NZ_JXAL01000016.1"/>
</dbReference>
<organism evidence="9 10">
    <name type="scientific">Cohnella kolymensis</name>
    <dbReference type="NCBI Taxonomy" id="1590652"/>
    <lineage>
        <taxon>Bacteria</taxon>
        <taxon>Bacillati</taxon>
        <taxon>Bacillota</taxon>
        <taxon>Bacilli</taxon>
        <taxon>Bacillales</taxon>
        <taxon>Paenibacillaceae</taxon>
        <taxon>Cohnella</taxon>
    </lineage>
</organism>
<dbReference type="Pfam" id="PF03180">
    <property type="entry name" value="Lipoprotein_9"/>
    <property type="match status" value="1"/>
</dbReference>
<keyword evidence="2 8" id="KW-0732">Signal</keyword>
<dbReference type="SUPFAM" id="SSF53850">
    <property type="entry name" value="Periplasmic binding protein-like II"/>
    <property type="match status" value="1"/>
</dbReference>
<name>A0ABR5A4T0_9BACL</name>
<dbReference type="NCBIfam" id="TIGR00363">
    <property type="entry name" value="MetQ/NlpA family lipoprotein"/>
    <property type="match status" value="1"/>
</dbReference>
<comment type="subcellular location">
    <subcellularLocation>
        <location evidence="1">Membrane</location>
        <topology evidence="1">Lipid-anchor</topology>
    </subcellularLocation>
</comment>
<evidence type="ECO:0000256" key="5">
    <source>
        <dbReference type="ARBA" id="ARBA00023288"/>
    </source>
</evidence>
<keyword evidence="5 6" id="KW-0449">Lipoprotein</keyword>
<accession>A0ABR5A4T0</accession>
<evidence type="ECO:0000256" key="6">
    <source>
        <dbReference type="PIRNR" id="PIRNR002854"/>
    </source>
</evidence>
<evidence type="ECO:0000256" key="8">
    <source>
        <dbReference type="SAM" id="SignalP"/>
    </source>
</evidence>
<gene>
    <name evidence="9" type="ORF">SD71_11820</name>
</gene>
<dbReference type="EMBL" id="JXAL01000016">
    <property type="protein sequence ID" value="KIL36005.1"/>
    <property type="molecule type" value="Genomic_DNA"/>
</dbReference>
<evidence type="ECO:0000256" key="3">
    <source>
        <dbReference type="ARBA" id="ARBA00023136"/>
    </source>
</evidence>
<comment type="caution">
    <text evidence="9">The sequence shown here is derived from an EMBL/GenBank/DDBJ whole genome shotgun (WGS) entry which is preliminary data.</text>
</comment>
<feature type="signal peptide" evidence="8">
    <location>
        <begin position="1"/>
        <end position="19"/>
    </location>
</feature>
<dbReference type="PROSITE" id="PS51257">
    <property type="entry name" value="PROKAR_LIPOPROTEIN"/>
    <property type="match status" value="1"/>
</dbReference>
<evidence type="ECO:0000256" key="4">
    <source>
        <dbReference type="ARBA" id="ARBA00023139"/>
    </source>
</evidence>
<keyword evidence="3" id="KW-0472">Membrane</keyword>
<reference evidence="9 10" key="1">
    <citation type="submission" date="2014-12" db="EMBL/GenBank/DDBJ databases">
        <title>Draft genome sequence of Cohnella kolymensis strain B-2846.</title>
        <authorList>
            <person name="Karlyshev A.V."/>
            <person name="Kudryashova E.B."/>
        </authorList>
    </citation>
    <scope>NUCLEOTIDE SEQUENCE [LARGE SCALE GENOMIC DNA]</scope>
    <source>
        <strain evidence="9 10">VKM B-2846</strain>
    </source>
</reference>
<dbReference type="PIRSF" id="PIRSF002854">
    <property type="entry name" value="MetQ"/>
    <property type="match status" value="1"/>
</dbReference>
<sequence length="286" mass="30961">MKKILFLSLTIVLAFTLSACGQKPENTSPDSASASASNEAGSTASSEPVTLKVGATAVPQAEILEHIVPALKAEGVNLEIKEFTDYVQPNVQVYEKQLDANFFQHIPYMEQFNKDRNMDLVKVTGVHIEPFGAYSSKIKKTDELKDGASVAIPNDPSNGGRALALLEKNGLIKLKAGVGISGTVKDITENPKNLKLKELEAAMLPRALDEVDLALINTNYAIEAGLNPMKDALFIEDKESPYVNILTARPDNAQSDAMQKLAKALNSEDVKQFINDKYKGAVVPAF</sequence>
<keyword evidence="10" id="KW-1185">Reference proteome</keyword>
<feature type="region of interest" description="Disordered" evidence="7">
    <location>
        <begin position="23"/>
        <end position="48"/>
    </location>
</feature>